<dbReference type="GO" id="GO:0032259">
    <property type="term" value="P:methylation"/>
    <property type="evidence" value="ECO:0007669"/>
    <property type="project" value="UniProtKB-KW"/>
</dbReference>
<dbReference type="Pfam" id="PF08241">
    <property type="entry name" value="Methyltransf_11"/>
    <property type="match status" value="1"/>
</dbReference>
<dbReference type="GO" id="GO:0008757">
    <property type="term" value="F:S-adenosylmethionine-dependent methyltransferase activity"/>
    <property type="evidence" value="ECO:0007669"/>
    <property type="project" value="InterPro"/>
</dbReference>
<accession>A0A1H5IAR6</accession>
<dbReference type="PANTHER" id="PTHR42912">
    <property type="entry name" value="METHYLTRANSFERASE"/>
    <property type="match status" value="1"/>
</dbReference>
<dbReference type="InterPro" id="IPR029063">
    <property type="entry name" value="SAM-dependent_MTases_sf"/>
</dbReference>
<gene>
    <name evidence="2" type="ORF">SAMN04488561_1129</name>
</gene>
<sequence>MIHQHPLAYLLGLEGVALLRAFAGEHDEEFVAARLAEIRSLLEDAYELGAGGPATELTSAEAYGWWAGGYDAPGNQLIDIEGPIVRSLLDDVPAGVALDAACGTGRHAEYLAGLGHEVVGVDSSPEMLAVARTKVPAGRFVSGDLASLPLPDDGVDLVVCALALSHVPDLRPVFAEFARVLRPGGSLVVSDPRGRLGDIGLPIVVPGPDGGMGFLPNRSRLASEYLAAALPLGFEVRHCEEPMRPSPFVDPDGVPPGAAGAAPPLTPSGRPPNIWALHPLIPEAANAAYQGSPVAIVWRFQLTS</sequence>
<dbReference type="Gene3D" id="3.40.50.150">
    <property type="entry name" value="Vaccinia Virus protein VP39"/>
    <property type="match status" value="1"/>
</dbReference>
<evidence type="ECO:0000259" key="1">
    <source>
        <dbReference type="Pfam" id="PF08241"/>
    </source>
</evidence>
<dbReference type="OrthoDB" id="9805171at2"/>
<dbReference type="SUPFAM" id="SSF53335">
    <property type="entry name" value="S-adenosyl-L-methionine-dependent methyltransferases"/>
    <property type="match status" value="1"/>
</dbReference>
<dbReference type="InterPro" id="IPR013216">
    <property type="entry name" value="Methyltransf_11"/>
</dbReference>
<organism evidence="2 3">
    <name type="scientific">Jiangella alba</name>
    <dbReference type="NCBI Taxonomy" id="561176"/>
    <lineage>
        <taxon>Bacteria</taxon>
        <taxon>Bacillati</taxon>
        <taxon>Actinomycetota</taxon>
        <taxon>Actinomycetes</taxon>
        <taxon>Jiangellales</taxon>
        <taxon>Jiangellaceae</taxon>
        <taxon>Jiangella</taxon>
    </lineage>
</organism>
<dbReference type="CDD" id="cd02440">
    <property type="entry name" value="AdoMet_MTases"/>
    <property type="match status" value="1"/>
</dbReference>
<evidence type="ECO:0000313" key="2">
    <source>
        <dbReference type="EMBL" id="SEE37313.1"/>
    </source>
</evidence>
<evidence type="ECO:0000313" key="3">
    <source>
        <dbReference type="Proteomes" id="UP000181980"/>
    </source>
</evidence>
<proteinExistence type="predicted"/>
<feature type="domain" description="Methyltransferase type 11" evidence="1">
    <location>
        <begin position="98"/>
        <end position="189"/>
    </location>
</feature>
<reference evidence="3" key="1">
    <citation type="submission" date="2016-10" db="EMBL/GenBank/DDBJ databases">
        <authorList>
            <person name="Varghese N."/>
            <person name="Submissions S."/>
        </authorList>
    </citation>
    <scope>NUCLEOTIDE SEQUENCE [LARGE SCALE GENOMIC DNA]</scope>
    <source>
        <strain evidence="3">DSM 45237</strain>
    </source>
</reference>
<dbReference type="InterPro" id="IPR050508">
    <property type="entry name" value="Methyltransf_Superfamily"/>
</dbReference>
<keyword evidence="2" id="KW-0489">Methyltransferase</keyword>
<dbReference type="AlphaFoldDB" id="A0A1H5IAR6"/>
<keyword evidence="3" id="KW-1185">Reference proteome</keyword>
<protein>
    <submittedName>
        <fullName evidence="2">Methyltransferase domain-containing protein</fullName>
    </submittedName>
</protein>
<name>A0A1H5IAR6_9ACTN</name>
<dbReference type="Proteomes" id="UP000181980">
    <property type="component" value="Unassembled WGS sequence"/>
</dbReference>
<dbReference type="RefSeq" id="WP_069113149.1">
    <property type="nucleotide sequence ID" value="NZ_FNUC01000003.1"/>
</dbReference>
<dbReference type="EMBL" id="FNUC01000003">
    <property type="protein sequence ID" value="SEE37313.1"/>
    <property type="molecule type" value="Genomic_DNA"/>
</dbReference>
<dbReference type="STRING" id="561176.SAMN04488561_1129"/>
<keyword evidence="2" id="KW-0808">Transferase</keyword>